<organism evidence="12 13">
    <name type="scientific">Candidatus Roizmanbacteria bacterium CG_4_9_14_0_2_um_filter_39_13</name>
    <dbReference type="NCBI Taxonomy" id="1974839"/>
    <lineage>
        <taxon>Bacteria</taxon>
        <taxon>Candidatus Roizmaniibacteriota</taxon>
    </lineage>
</organism>
<dbReference type="Proteomes" id="UP000231383">
    <property type="component" value="Unassembled WGS sequence"/>
</dbReference>
<dbReference type="InterPro" id="IPR006359">
    <property type="entry name" value="Tscrpt_elong_fac_GreA"/>
</dbReference>
<dbReference type="GO" id="GO:0003677">
    <property type="term" value="F:DNA binding"/>
    <property type="evidence" value="ECO:0007669"/>
    <property type="project" value="UniProtKB-UniRule"/>
</dbReference>
<dbReference type="HAMAP" id="MF_00105">
    <property type="entry name" value="GreA_GreB"/>
    <property type="match status" value="1"/>
</dbReference>
<dbReference type="SUPFAM" id="SSF46557">
    <property type="entry name" value="GreA transcript cleavage protein, N-terminal domain"/>
    <property type="match status" value="1"/>
</dbReference>
<keyword evidence="12" id="KW-0648">Protein biosynthesis</keyword>
<evidence type="ECO:0000256" key="1">
    <source>
        <dbReference type="ARBA" id="ARBA00008213"/>
    </source>
</evidence>
<dbReference type="NCBIfam" id="NF001263">
    <property type="entry name" value="PRK00226.1-4"/>
    <property type="match status" value="1"/>
</dbReference>
<evidence type="ECO:0000256" key="3">
    <source>
        <dbReference type="ARBA" id="ARBA00023015"/>
    </source>
</evidence>
<dbReference type="Pfam" id="PF01272">
    <property type="entry name" value="GreA_GreB"/>
    <property type="match status" value="1"/>
</dbReference>
<dbReference type="GO" id="GO:0032784">
    <property type="term" value="P:regulation of DNA-templated transcription elongation"/>
    <property type="evidence" value="ECO:0007669"/>
    <property type="project" value="UniProtKB-UniRule"/>
</dbReference>
<feature type="coiled-coil region" evidence="8">
    <location>
        <begin position="52"/>
        <end position="79"/>
    </location>
</feature>
<reference evidence="13" key="1">
    <citation type="submission" date="2017-09" db="EMBL/GenBank/DDBJ databases">
        <title>Depth-based differentiation of microbial function through sediment-hosted aquifers and enrichment of novel symbionts in the deep terrestrial subsurface.</title>
        <authorList>
            <person name="Probst A.J."/>
            <person name="Ladd B."/>
            <person name="Jarett J.K."/>
            <person name="Geller-Mcgrath D.E."/>
            <person name="Sieber C.M.K."/>
            <person name="Emerson J.B."/>
            <person name="Anantharaman K."/>
            <person name="Thomas B.C."/>
            <person name="Malmstrom R."/>
            <person name="Stieglmeier M."/>
            <person name="Klingl A."/>
            <person name="Woyke T."/>
            <person name="Ryan C.M."/>
            <person name="Banfield J.F."/>
        </authorList>
    </citation>
    <scope>NUCLEOTIDE SEQUENCE [LARGE SCALE GENOMIC DNA]</scope>
</reference>
<name>A0A2M8F4F3_9BACT</name>
<evidence type="ECO:0000256" key="9">
    <source>
        <dbReference type="RuleBase" id="RU000556"/>
    </source>
</evidence>
<dbReference type="Gene3D" id="1.10.287.180">
    <property type="entry name" value="Transcription elongation factor, GreA/GreB, N-terminal domain"/>
    <property type="match status" value="1"/>
</dbReference>
<evidence type="ECO:0000256" key="2">
    <source>
        <dbReference type="ARBA" id="ARBA00013729"/>
    </source>
</evidence>
<evidence type="ECO:0000256" key="5">
    <source>
        <dbReference type="ARBA" id="ARBA00023163"/>
    </source>
</evidence>
<dbReference type="InterPro" id="IPR023459">
    <property type="entry name" value="Tscrpt_elong_fac_GreA/B_fam"/>
</dbReference>
<evidence type="ECO:0000259" key="10">
    <source>
        <dbReference type="Pfam" id="PF01272"/>
    </source>
</evidence>
<evidence type="ECO:0000256" key="6">
    <source>
        <dbReference type="ARBA" id="ARBA00024916"/>
    </source>
</evidence>
<dbReference type="SUPFAM" id="SSF54534">
    <property type="entry name" value="FKBP-like"/>
    <property type="match status" value="1"/>
</dbReference>
<feature type="domain" description="Transcription elongation factor GreA/GreB N-terminal" evidence="11">
    <location>
        <begin position="9"/>
        <end position="78"/>
    </location>
</feature>
<dbReference type="GO" id="GO:0006354">
    <property type="term" value="P:DNA-templated transcription elongation"/>
    <property type="evidence" value="ECO:0007669"/>
    <property type="project" value="TreeGrafter"/>
</dbReference>
<dbReference type="NCBIfam" id="TIGR01462">
    <property type="entry name" value="greA"/>
    <property type="match status" value="1"/>
</dbReference>
<gene>
    <name evidence="8" type="primary">greA</name>
    <name evidence="12" type="ORF">CO051_00370</name>
</gene>
<dbReference type="GO" id="GO:0003746">
    <property type="term" value="F:translation elongation factor activity"/>
    <property type="evidence" value="ECO:0007669"/>
    <property type="project" value="UniProtKB-KW"/>
</dbReference>
<comment type="caution">
    <text evidence="12">The sequence shown here is derived from an EMBL/GenBank/DDBJ whole genome shotgun (WGS) entry which is preliminary data.</text>
</comment>
<evidence type="ECO:0000256" key="4">
    <source>
        <dbReference type="ARBA" id="ARBA00023125"/>
    </source>
</evidence>
<protein>
    <recommendedName>
        <fullName evidence="2 8">Transcription elongation factor GreA</fullName>
    </recommendedName>
    <alternativeName>
        <fullName evidence="7 8">Transcript cleavage factor GreA</fullName>
    </alternativeName>
</protein>
<evidence type="ECO:0000256" key="7">
    <source>
        <dbReference type="ARBA" id="ARBA00030776"/>
    </source>
</evidence>
<dbReference type="InterPro" id="IPR036953">
    <property type="entry name" value="GreA/GreB_C_sf"/>
</dbReference>
<dbReference type="InterPro" id="IPR022691">
    <property type="entry name" value="Tscrpt_elong_fac_GreA/B_N"/>
</dbReference>
<dbReference type="InterPro" id="IPR036805">
    <property type="entry name" value="Tscrpt_elong_fac_GreA/B_N_sf"/>
</dbReference>
<dbReference type="AlphaFoldDB" id="A0A2M8F4F3"/>
<keyword evidence="8" id="KW-0175">Coiled coil</keyword>
<dbReference type="PANTHER" id="PTHR30437">
    <property type="entry name" value="TRANSCRIPTION ELONGATION FACTOR GREA"/>
    <property type="match status" value="1"/>
</dbReference>
<keyword evidence="4 8" id="KW-0238">DNA-binding</keyword>
<dbReference type="Gene3D" id="3.10.50.30">
    <property type="entry name" value="Transcription elongation factor, GreA/GreB, C-terminal domain"/>
    <property type="match status" value="1"/>
</dbReference>
<dbReference type="FunFam" id="3.10.50.30:FF:000001">
    <property type="entry name" value="Transcription elongation factor GreA"/>
    <property type="match status" value="1"/>
</dbReference>
<feature type="domain" description="Transcription elongation factor GreA/GreB C-terminal" evidence="10">
    <location>
        <begin position="84"/>
        <end position="155"/>
    </location>
</feature>
<evidence type="ECO:0000313" key="13">
    <source>
        <dbReference type="Proteomes" id="UP000231383"/>
    </source>
</evidence>
<dbReference type="GO" id="GO:0070063">
    <property type="term" value="F:RNA polymerase binding"/>
    <property type="evidence" value="ECO:0007669"/>
    <property type="project" value="InterPro"/>
</dbReference>
<keyword evidence="5 8" id="KW-0804">Transcription</keyword>
<keyword evidence="12" id="KW-0251">Elongation factor</keyword>
<comment type="similarity">
    <text evidence="1 8 9">Belongs to the GreA/GreB family.</text>
</comment>
<evidence type="ECO:0000313" key="12">
    <source>
        <dbReference type="EMBL" id="PJC34169.1"/>
    </source>
</evidence>
<dbReference type="Pfam" id="PF03449">
    <property type="entry name" value="GreA_GreB_N"/>
    <property type="match status" value="1"/>
</dbReference>
<dbReference type="InterPro" id="IPR028624">
    <property type="entry name" value="Tscrpt_elong_fac_GreA/B"/>
</dbReference>
<sequence length="156" mass="17279">MQLMPNKIQFTQEGFDNLKLEHDDLIGPRRAKAVDRLAKARAMGDLSENSEYQAAKEEIAFVEGRIQEIEELIKKAEIITSTTSNSITVGTNVIVEKDGKEESYSIVGEFEANPLNNKLSSTSPIGKAFLGKKEGDIVIVEVPAGKLKYKILKIKK</sequence>
<proteinExistence type="inferred from homology"/>
<evidence type="ECO:0000259" key="11">
    <source>
        <dbReference type="Pfam" id="PF03449"/>
    </source>
</evidence>
<dbReference type="InterPro" id="IPR001437">
    <property type="entry name" value="Tscrpt_elong_fac_GreA/B_C"/>
</dbReference>
<dbReference type="FunFam" id="1.10.287.180:FF:000001">
    <property type="entry name" value="Transcription elongation factor GreA"/>
    <property type="match status" value="1"/>
</dbReference>
<keyword evidence="3 8" id="KW-0805">Transcription regulation</keyword>
<comment type="function">
    <text evidence="6 8 9">Necessary for efficient RNA polymerase transcription elongation past template-encoded arresting sites. The arresting sites in DNA have the property of trapping a certain fraction of elongating RNA polymerases that pass through, resulting in locked ternary complexes. Cleavage of the nascent transcript by cleavage factors such as GreA or GreB allows the resumption of elongation from the new 3'terminus. GreA releases sequences of 2 to 3 nucleotides.</text>
</comment>
<evidence type="ECO:0000256" key="8">
    <source>
        <dbReference type="HAMAP-Rule" id="MF_00105"/>
    </source>
</evidence>
<dbReference type="PIRSF" id="PIRSF006092">
    <property type="entry name" value="GreA_GreB"/>
    <property type="match status" value="1"/>
</dbReference>
<dbReference type="EMBL" id="PFSC01000008">
    <property type="protein sequence ID" value="PJC34169.1"/>
    <property type="molecule type" value="Genomic_DNA"/>
</dbReference>
<accession>A0A2M8F4F3</accession>
<dbReference type="PANTHER" id="PTHR30437:SF4">
    <property type="entry name" value="TRANSCRIPTION ELONGATION FACTOR GREA"/>
    <property type="match status" value="1"/>
</dbReference>